<dbReference type="Proteomes" id="UP000242188">
    <property type="component" value="Unassembled WGS sequence"/>
</dbReference>
<proteinExistence type="predicted"/>
<reference evidence="1 2" key="1">
    <citation type="journal article" date="2017" name="Nat. Ecol. Evol.">
        <title>Scallop genome provides insights into evolution of bilaterian karyotype and development.</title>
        <authorList>
            <person name="Wang S."/>
            <person name="Zhang J."/>
            <person name="Jiao W."/>
            <person name="Li J."/>
            <person name="Xun X."/>
            <person name="Sun Y."/>
            <person name="Guo X."/>
            <person name="Huan P."/>
            <person name="Dong B."/>
            <person name="Zhang L."/>
            <person name="Hu X."/>
            <person name="Sun X."/>
            <person name="Wang J."/>
            <person name="Zhao C."/>
            <person name="Wang Y."/>
            <person name="Wang D."/>
            <person name="Huang X."/>
            <person name="Wang R."/>
            <person name="Lv J."/>
            <person name="Li Y."/>
            <person name="Zhang Z."/>
            <person name="Liu B."/>
            <person name="Lu W."/>
            <person name="Hui Y."/>
            <person name="Liang J."/>
            <person name="Zhou Z."/>
            <person name="Hou R."/>
            <person name="Li X."/>
            <person name="Liu Y."/>
            <person name="Li H."/>
            <person name="Ning X."/>
            <person name="Lin Y."/>
            <person name="Zhao L."/>
            <person name="Xing Q."/>
            <person name="Dou J."/>
            <person name="Li Y."/>
            <person name="Mao J."/>
            <person name="Guo H."/>
            <person name="Dou H."/>
            <person name="Li T."/>
            <person name="Mu C."/>
            <person name="Jiang W."/>
            <person name="Fu Q."/>
            <person name="Fu X."/>
            <person name="Miao Y."/>
            <person name="Liu J."/>
            <person name="Yu Q."/>
            <person name="Li R."/>
            <person name="Liao H."/>
            <person name="Li X."/>
            <person name="Kong Y."/>
            <person name="Jiang Z."/>
            <person name="Chourrout D."/>
            <person name="Li R."/>
            <person name="Bao Z."/>
        </authorList>
    </citation>
    <scope>NUCLEOTIDE SEQUENCE [LARGE SCALE GENOMIC DNA]</scope>
    <source>
        <strain evidence="1 2">PY_sf001</strain>
    </source>
</reference>
<organism evidence="1 2">
    <name type="scientific">Mizuhopecten yessoensis</name>
    <name type="common">Japanese scallop</name>
    <name type="synonym">Patinopecten yessoensis</name>
    <dbReference type="NCBI Taxonomy" id="6573"/>
    <lineage>
        <taxon>Eukaryota</taxon>
        <taxon>Metazoa</taxon>
        <taxon>Spiralia</taxon>
        <taxon>Lophotrochozoa</taxon>
        <taxon>Mollusca</taxon>
        <taxon>Bivalvia</taxon>
        <taxon>Autobranchia</taxon>
        <taxon>Pteriomorphia</taxon>
        <taxon>Pectinida</taxon>
        <taxon>Pectinoidea</taxon>
        <taxon>Pectinidae</taxon>
        <taxon>Mizuhopecten</taxon>
    </lineage>
</organism>
<dbReference type="OrthoDB" id="6065394at2759"/>
<accession>A0A210PNH9</accession>
<dbReference type="EMBL" id="NEDP02005575">
    <property type="protein sequence ID" value="OWF38027.1"/>
    <property type="molecule type" value="Genomic_DNA"/>
</dbReference>
<name>A0A210PNH9_MIZYE</name>
<gene>
    <name evidence="1" type="ORF">KP79_PYT14345</name>
</gene>
<protein>
    <submittedName>
        <fullName evidence="1">Uncharacterized protein</fullName>
    </submittedName>
</protein>
<dbReference type="AlphaFoldDB" id="A0A210PNH9"/>
<comment type="caution">
    <text evidence="1">The sequence shown here is derived from an EMBL/GenBank/DDBJ whole genome shotgun (WGS) entry which is preliminary data.</text>
</comment>
<evidence type="ECO:0000313" key="1">
    <source>
        <dbReference type="EMBL" id="OWF38027.1"/>
    </source>
</evidence>
<evidence type="ECO:0000313" key="2">
    <source>
        <dbReference type="Proteomes" id="UP000242188"/>
    </source>
</evidence>
<sequence>MVVKLYIWNTKSSWGHVSMALGDGAYISWRPTYQLEKSPVSATEWVIARDQQTIQDDIRAEFGKLPVHAINITDEILDEYKVKRWWLKFKANNKYNLLTCNSSTVVYFALREGGALDHVIDRQPRWWTPEDIRAFGEAICYGYRIKVRVGVVFSPSDQQFVSHLGKVTSAGMVNSFLST</sequence>
<keyword evidence="2" id="KW-1185">Reference proteome</keyword>